<accession>A0ACC0UCB2</accession>
<comment type="caution">
    <text evidence="1">The sequence shown here is derived from an EMBL/GenBank/DDBJ whole genome shotgun (WGS) entry which is preliminary data.</text>
</comment>
<dbReference type="Proteomes" id="UP001207468">
    <property type="component" value="Unassembled WGS sequence"/>
</dbReference>
<proteinExistence type="predicted"/>
<protein>
    <submittedName>
        <fullName evidence="1">Ribonuclease H-like domain-containing protein</fullName>
    </submittedName>
</protein>
<gene>
    <name evidence="1" type="ORF">F5148DRAFT_1275718</name>
</gene>
<organism evidence="1 2">
    <name type="scientific">Russula earlei</name>
    <dbReference type="NCBI Taxonomy" id="71964"/>
    <lineage>
        <taxon>Eukaryota</taxon>
        <taxon>Fungi</taxon>
        <taxon>Dikarya</taxon>
        <taxon>Basidiomycota</taxon>
        <taxon>Agaricomycotina</taxon>
        <taxon>Agaricomycetes</taxon>
        <taxon>Russulales</taxon>
        <taxon>Russulaceae</taxon>
        <taxon>Russula</taxon>
    </lineage>
</organism>
<keyword evidence="2" id="KW-1185">Reference proteome</keyword>
<dbReference type="EMBL" id="JAGFNK010000089">
    <property type="protein sequence ID" value="KAI9508487.1"/>
    <property type="molecule type" value="Genomic_DNA"/>
</dbReference>
<evidence type="ECO:0000313" key="2">
    <source>
        <dbReference type="Proteomes" id="UP001207468"/>
    </source>
</evidence>
<evidence type="ECO:0000313" key="1">
    <source>
        <dbReference type="EMBL" id="KAI9508487.1"/>
    </source>
</evidence>
<reference evidence="1" key="1">
    <citation type="submission" date="2021-03" db="EMBL/GenBank/DDBJ databases">
        <title>Evolutionary priming and transition to the ectomycorrhizal habit in an iconic lineage of mushroom-forming fungi: is preadaptation a requirement?</title>
        <authorList>
            <consortium name="DOE Joint Genome Institute"/>
            <person name="Looney B.P."/>
            <person name="Miyauchi S."/>
            <person name="Morin E."/>
            <person name="Drula E."/>
            <person name="Courty P.E."/>
            <person name="Chicoki N."/>
            <person name="Fauchery L."/>
            <person name="Kohler A."/>
            <person name="Kuo A."/>
            <person name="LaButti K."/>
            <person name="Pangilinan J."/>
            <person name="Lipzen A."/>
            <person name="Riley R."/>
            <person name="Andreopoulos W."/>
            <person name="He G."/>
            <person name="Johnson J."/>
            <person name="Barry K.W."/>
            <person name="Grigoriev I.V."/>
            <person name="Nagy L."/>
            <person name="Hibbett D."/>
            <person name="Henrissat B."/>
            <person name="Matheny P.B."/>
            <person name="Labbe J."/>
            <person name="Martin A.F."/>
        </authorList>
    </citation>
    <scope>NUCLEOTIDE SEQUENCE</scope>
    <source>
        <strain evidence="1">BPL698</strain>
    </source>
</reference>
<sequence>MSCIKPSSAILRPEPAPGVESRLSINHQYRAVRVPQPYDAFLVLDVEATCLPGTDFDWPNEIIEWPVCLLRWVDKEEGTGMAGTLHKVAEFRSFVKPTWRPQLSAFCVSLTGITQEQVDGAPHFPEVVSQFSDFLTQHGLIHRETGEHGPFDVRDFVVKQCFISKISMPSWIRGDVMDVRAEVRALPRRISPNIEHQLRFLDLAPFEGRQHSGIDDSRNIARIVVDLARRGVRLVPNTPIQPGRRWPWMGRSGRILEQYC</sequence>
<name>A0ACC0UCB2_9AGAM</name>